<dbReference type="Gene3D" id="3.30.70.1060">
    <property type="entry name" value="Dimeric alpha+beta barrel"/>
    <property type="match status" value="1"/>
</dbReference>
<dbReference type="Proteomes" id="UP000647172">
    <property type="component" value="Unassembled WGS sequence"/>
</dbReference>
<feature type="domain" description="YCII-related" evidence="2">
    <location>
        <begin position="1"/>
        <end position="79"/>
    </location>
</feature>
<name>A0A919JQG6_9ACTN</name>
<dbReference type="AlphaFoldDB" id="A0A919JQG6"/>
<evidence type="ECO:0000256" key="1">
    <source>
        <dbReference type="ARBA" id="ARBA00007689"/>
    </source>
</evidence>
<dbReference type="EMBL" id="BOMQ01000086">
    <property type="protein sequence ID" value="GIE53590.1"/>
    <property type="molecule type" value="Genomic_DNA"/>
</dbReference>
<evidence type="ECO:0000313" key="4">
    <source>
        <dbReference type="Proteomes" id="UP000647172"/>
    </source>
</evidence>
<dbReference type="Pfam" id="PF03795">
    <property type="entry name" value="YCII"/>
    <property type="match status" value="1"/>
</dbReference>
<dbReference type="PANTHER" id="PTHR37828:SF1">
    <property type="entry name" value="YCII-RELATED DOMAIN-CONTAINING PROTEIN"/>
    <property type="match status" value="1"/>
</dbReference>
<dbReference type="SUPFAM" id="SSF54909">
    <property type="entry name" value="Dimeric alpha+beta barrel"/>
    <property type="match status" value="1"/>
</dbReference>
<gene>
    <name evidence="3" type="ORF">Ani05nite_71240</name>
</gene>
<dbReference type="InterPro" id="IPR005545">
    <property type="entry name" value="YCII"/>
</dbReference>
<protein>
    <recommendedName>
        <fullName evidence="2">YCII-related domain-containing protein</fullName>
    </recommendedName>
</protein>
<sequence length="96" mass="10434">MYLMISTYLAPLDEVDQARTDHLAFIDGLERAGVLVSAGRQDPPVGGILLLNVDTEARAHELLADDPYVRRGLAEYAATGWQPTRGVLADWKSPAA</sequence>
<proteinExistence type="inferred from homology"/>
<dbReference type="InterPro" id="IPR011008">
    <property type="entry name" value="Dimeric_a/b-barrel"/>
</dbReference>
<comment type="similarity">
    <text evidence="1">Belongs to the YciI family.</text>
</comment>
<comment type="caution">
    <text evidence="3">The sequence shown here is derived from an EMBL/GenBank/DDBJ whole genome shotgun (WGS) entry which is preliminary data.</text>
</comment>
<keyword evidence="4" id="KW-1185">Reference proteome</keyword>
<reference evidence="3" key="1">
    <citation type="submission" date="2021-01" db="EMBL/GenBank/DDBJ databases">
        <title>Whole genome shotgun sequence of Actinoplanes nipponensis NBRC 14063.</title>
        <authorList>
            <person name="Komaki H."/>
            <person name="Tamura T."/>
        </authorList>
    </citation>
    <scope>NUCLEOTIDE SEQUENCE</scope>
    <source>
        <strain evidence="3">NBRC 14063</strain>
    </source>
</reference>
<accession>A0A919JQG6</accession>
<evidence type="ECO:0000259" key="2">
    <source>
        <dbReference type="Pfam" id="PF03795"/>
    </source>
</evidence>
<evidence type="ECO:0000313" key="3">
    <source>
        <dbReference type="EMBL" id="GIE53590.1"/>
    </source>
</evidence>
<dbReference type="PANTHER" id="PTHR37828">
    <property type="entry name" value="GSR2449 PROTEIN"/>
    <property type="match status" value="1"/>
</dbReference>
<organism evidence="3 4">
    <name type="scientific">Actinoplanes nipponensis</name>
    <dbReference type="NCBI Taxonomy" id="135950"/>
    <lineage>
        <taxon>Bacteria</taxon>
        <taxon>Bacillati</taxon>
        <taxon>Actinomycetota</taxon>
        <taxon>Actinomycetes</taxon>
        <taxon>Micromonosporales</taxon>
        <taxon>Micromonosporaceae</taxon>
        <taxon>Actinoplanes</taxon>
    </lineage>
</organism>